<accession>A0A8S5NNX7</accession>
<reference evidence="1" key="1">
    <citation type="journal article" date="2021" name="Proc. Natl. Acad. Sci. U.S.A.">
        <title>A Catalog of Tens of Thousands of Viruses from Human Metagenomes Reveals Hidden Associations with Chronic Diseases.</title>
        <authorList>
            <person name="Tisza M.J."/>
            <person name="Buck C.B."/>
        </authorList>
    </citation>
    <scope>NUCLEOTIDE SEQUENCE</scope>
    <source>
        <strain evidence="1">CtGMq5</strain>
    </source>
</reference>
<evidence type="ECO:0000313" key="1">
    <source>
        <dbReference type="EMBL" id="DAD95928.1"/>
    </source>
</evidence>
<organism evidence="1">
    <name type="scientific">Siphoviridae sp. ctGMq5</name>
    <dbReference type="NCBI Taxonomy" id="2826220"/>
    <lineage>
        <taxon>Viruses</taxon>
        <taxon>Duplodnaviria</taxon>
        <taxon>Heunggongvirae</taxon>
        <taxon>Uroviricota</taxon>
        <taxon>Caudoviricetes</taxon>
    </lineage>
</organism>
<sequence>MGLQTSKKEIVCVFCGRKRTISYVSDDGRDWLGHQRGTPGSWTVDDGCNCDLGKLEKQKTTIKPMCHNCAYLESGYCVNKKQLNSISQLFDVGKSVHVKRPELLCENWVLNRCIFDRLFKGSDHVVGKDFVSVILEKRGLKDEKISKS</sequence>
<dbReference type="EMBL" id="BK015206">
    <property type="protein sequence ID" value="DAD95928.1"/>
    <property type="molecule type" value="Genomic_DNA"/>
</dbReference>
<proteinExistence type="predicted"/>
<name>A0A8S5NNX7_9CAUD</name>
<protein>
    <submittedName>
        <fullName evidence="1">Uncharacterized protein</fullName>
    </submittedName>
</protein>